<dbReference type="Proteomes" id="UP000477849">
    <property type="component" value="Unassembled WGS sequence"/>
</dbReference>
<proteinExistence type="predicted"/>
<evidence type="ECO:0008006" key="3">
    <source>
        <dbReference type="Google" id="ProtNLM"/>
    </source>
</evidence>
<protein>
    <recommendedName>
        <fullName evidence="3">CDP-glycerol glycerophosphotransferase family protein</fullName>
    </recommendedName>
</protein>
<dbReference type="InterPro" id="IPR043148">
    <property type="entry name" value="TagF_C"/>
</dbReference>
<accession>A0A6M1RYQ4</accession>
<evidence type="ECO:0000313" key="2">
    <source>
        <dbReference type="Proteomes" id="UP000477849"/>
    </source>
</evidence>
<sequence>MPVNLDSFSRQIGEDSSAGALLLEIRNEIIALKERQELTEAFHLELANAVGGLFGEIQKHATTLDKDVVPFVRDIAHIQGILTESHKNLLGVCEKHFNSPAPAVDPAVRGQLHAIKALGQLTYRKLAPVAGRIRCVFLVHSVDTWDALAGICEAMQSDDRFEPLVVTINRNYPGEQGFGGEDATSRALTKAGVKHLRLGMQDSFEGLAILQALMPDVIFRQSQWERDVPPAFRVSEMSFAKICFVPYASSIVAHVSKDTSAGTMALGYDEPFQRVAWRIFVDVKRNKDIVESYQHVDPSRVIISGNPKYDTLLKAVGSDHWPIESKGDRKAFRVVWAPHHSLGNMWLAFGVFHKIYKQMLYWAMARPDIEFVMKPHPALYGIATSEGHISKFELDNFFTQWSALENCSICHGQYAELFASSDLLITDGVSFLLEYQLFNKPLVFFDSGRHVPLNDLGKLAEAAAHVVTDFAEMQTAVDEYRNGKPWEREEERRALLEAMIPAGKSPTERILDEIADGIIEGASLS</sequence>
<dbReference type="RefSeq" id="WP_163903426.1">
    <property type="nucleotide sequence ID" value="NZ_CP048427.1"/>
</dbReference>
<dbReference type="GO" id="GO:0047355">
    <property type="term" value="F:CDP-glycerol glycerophosphotransferase activity"/>
    <property type="evidence" value="ECO:0007669"/>
    <property type="project" value="InterPro"/>
</dbReference>
<keyword evidence="2" id="KW-1185">Reference proteome</keyword>
<gene>
    <name evidence="1" type="ORF">G6N76_24065</name>
</gene>
<dbReference type="AlphaFoldDB" id="A0A6M1RYQ4"/>
<dbReference type="Gene3D" id="3.40.50.12580">
    <property type="match status" value="1"/>
</dbReference>
<evidence type="ECO:0000313" key="1">
    <source>
        <dbReference type="EMBL" id="NGO66742.1"/>
    </source>
</evidence>
<name>A0A6M1RYQ4_9HYPH</name>
<dbReference type="EMBL" id="JAAKZH010000016">
    <property type="protein sequence ID" value="NGO66742.1"/>
    <property type="molecule type" value="Genomic_DNA"/>
</dbReference>
<dbReference type="Pfam" id="PF04464">
    <property type="entry name" value="Glyphos_transf"/>
    <property type="match status" value="1"/>
</dbReference>
<organism evidence="1 2">
    <name type="scientific">Rhizobium daejeonense</name>
    <dbReference type="NCBI Taxonomy" id="240521"/>
    <lineage>
        <taxon>Bacteria</taxon>
        <taxon>Pseudomonadati</taxon>
        <taxon>Pseudomonadota</taxon>
        <taxon>Alphaproteobacteria</taxon>
        <taxon>Hyphomicrobiales</taxon>
        <taxon>Rhizobiaceae</taxon>
        <taxon>Rhizobium/Agrobacterium group</taxon>
        <taxon>Rhizobium</taxon>
    </lineage>
</organism>
<dbReference type="GO" id="GO:0016020">
    <property type="term" value="C:membrane"/>
    <property type="evidence" value="ECO:0007669"/>
    <property type="project" value="InterPro"/>
</dbReference>
<dbReference type="InterPro" id="IPR007554">
    <property type="entry name" value="Glycerophosphate_synth"/>
</dbReference>
<comment type="caution">
    <text evidence="1">The sequence shown here is derived from an EMBL/GenBank/DDBJ whole genome shotgun (WGS) entry which is preliminary data.</text>
</comment>
<dbReference type="SUPFAM" id="SSF53756">
    <property type="entry name" value="UDP-Glycosyltransferase/glycogen phosphorylase"/>
    <property type="match status" value="1"/>
</dbReference>
<reference evidence="1 2" key="1">
    <citation type="submission" date="2020-02" db="EMBL/GenBank/DDBJ databases">
        <title>Genome sequence of the type strain CCBAU10050 of Rhizobium daejeonense.</title>
        <authorList>
            <person name="Gao J."/>
            <person name="Sun J."/>
        </authorList>
    </citation>
    <scope>NUCLEOTIDE SEQUENCE [LARGE SCALE GENOMIC DNA]</scope>
    <source>
        <strain evidence="1 2">CCBAU10050</strain>
    </source>
</reference>